<dbReference type="EMBL" id="UINC01067393">
    <property type="protein sequence ID" value="SVB99015.1"/>
    <property type="molecule type" value="Genomic_DNA"/>
</dbReference>
<evidence type="ECO:0000313" key="1">
    <source>
        <dbReference type="EMBL" id="SVB99015.1"/>
    </source>
</evidence>
<name>A0A382II44_9ZZZZ</name>
<proteinExistence type="predicted"/>
<feature type="non-terminal residue" evidence="1">
    <location>
        <position position="1"/>
    </location>
</feature>
<organism evidence="1">
    <name type="scientific">marine metagenome</name>
    <dbReference type="NCBI Taxonomy" id="408172"/>
    <lineage>
        <taxon>unclassified sequences</taxon>
        <taxon>metagenomes</taxon>
        <taxon>ecological metagenomes</taxon>
    </lineage>
</organism>
<dbReference type="AlphaFoldDB" id="A0A382II44"/>
<protein>
    <submittedName>
        <fullName evidence="1">Uncharacterized protein</fullName>
    </submittedName>
</protein>
<gene>
    <name evidence="1" type="ORF">METZ01_LOCUS251869</name>
</gene>
<reference evidence="1" key="1">
    <citation type="submission" date="2018-05" db="EMBL/GenBank/DDBJ databases">
        <authorList>
            <person name="Lanie J.A."/>
            <person name="Ng W.-L."/>
            <person name="Kazmierczak K.M."/>
            <person name="Andrzejewski T.M."/>
            <person name="Davidsen T.M."/>
            <person name="Wayne K.J."/>
            <person name="Tettelin H."/>
            <person name="Glass J.I."/>
            <person name="Rusch D."/>
            <person name="Podicherti R."/>
            <person name="Tsui H.-C.T."/>
            <person name="Winkler M.E."/>
        </authorList>
    </citation>
    <scope>NUCLEOTIDE SEQUENCE</scope>
</reference>
<sequence>GKVRSPNPDLCGWFPTNAVVRFCFSYVWHTFSCKSIQKDVWYAGQSDPGHPQTFGAKLKQS</sequence>
<accession>A0A382II44</accession>